<protein>
    <submittedName>
        <fullName evidence="1">Uncharacterized protein</fullName>
    </submittedName>
</protein>
<gene>
    <name evidence="1" type="ORF">DERP_007568</name>
</gene>
<comment type="caution">
    <text evidence="1">The sequence shown here is derived from an EMBL/GenBank/DDBJ whole genome shotgun (WGS) entry which is preliminary data.</text>
</comment>
<dbReference type="Proteomes" id="UP000887458">
    <property type="component" value="Unassembled WGS sequence"/>
</dbReference>
<evidence type="ECO:0000313" key="1">
    <source>
        <dbReference type="EMBL" id="KAH9422977.1"/>
    </source>
</evidence>
<reference evidence="1 2" key="1">
    <citation type="journal article" date="2018" name="J. Allergy Clin. Immunol.">
        <title>High-quality assembly of Dermatophagoides pteronyssinus genome and transcriptome reveals a wide range of novel allergens.</title>
        <authorList>
            <person name="Liu X.Y."/>
            <person name="Yang K.Y."/>
            <person name="Wang M.Q."/>
            <person name="Kwok J.S."/>
            <person name="Zeng X."/>
            <person name="Yang Z."/>
            <person name="Xiao X.J."/>
            <person name="Lau C.P."/>
            <person name="Li Y."/>
            <person name="Huang Z.M."/>
            <person name="Ba J.G."/>
            <person name="Yim A.K."/>
            <person name="Ouyang C.Y."/>
            <person name="Ngai S.M."/>
            <person name="Chan T.F."/>
            <person name="Leung E.L."/>
            <person name="Liu L."/>
            <person name="Liu Z.G."/>
            <person name="Tsui S.K."/>
        </authorList>
    </citation>
    <scope>NUCLEOTIDE SEQUENCE [LARGE SCALE GENOMIC DNA]</scope>
    <source>
        <strain evidence="1">Derp</strain>
    </source>
</reference>
<reference evidence="1 2" key="2">
    <citation type="journal article" date="2022" name="Mol. Biol. Evol.">
        <title>Comparative Genomics Reveals Insights into the Divergent Evolution of Astigmatic Mites and Household Pest Adaptations.</title>
        <authorList>
            <person name="Xiong Q."/>
            <person name="Wan A.T."/>
            <person name="Liu X."/>
            <person name="Fung C.S."/>
            <person name="Xiao X."/>
            <person name="Malainual N."/>
            <person name="Hou J."/>
            <person name="Wang L."/>
            <person name="Wang M."/>
            <person name="Yang K.Y."/>
            <person name="Cui Y."/>
            <person name="Leung E.L."/>
            <person name="Nong W."/>
            <person name="Shin S.K."/>
            <person name="Au S.W."/>
            <person name="Jeong K.Y."/>
            <person name="Chew F.T."/>
            <person name="Hui J.H."/>
            <person name="Leung T.F."/>
            <person name="Tungtrongchitr A."/>
            <person name="Zhong N."/>
            <person name="Liu Z."/>
            <person name="Tsui S.K."/>
        </authorList>
    </citation>
    <scope>NUCLEOTIDE SEQUENCE [LARGE SCALE GENOMIC DNA]</scope>
    <source>
        <strain evidence="1">Derp</strain>
    </source>
</reference>
<accession>A0ABQ8JK45</accession>
<keyword evidence="2" id="KW-1185">Reference proteome</keyword>
<proteinExistence type="predicted"/>
<organism evidence="1 2">
    <name type="scientific">Dermatophagoides pteronyssinus</name>
    <name type="common">European house dust mite</name>
    <dbReference type="NCBI Taxonomy" id="6956"/>
    <lineage>
        <taxon>Eukaryota</taxon>
        <taxon>Metazoa</taxon>
        <taxon>Ecdysozoa</taxon>
        <taxon>Arthropoda</taxon>
        <taxon>Chelicerata</taxon>
        <taxon>Arachnida</taxon>
        <taxon>Acari</taxon>
        <taxon>Acariformes</taxon>
        <taxon>Sarcoptiformes</taxon>
        <taxon>Astigmata</taxon>
        <taxon>Psoroptidia</taxon>
        <taxon>Analgoidea</taxon>
        <taxon>Pyroglyphidae</taxon>
        <taxon>Dermatophagoidinae</taxon>
        <taxon>Dermatophagoides</taxon>
    </lineage>
</organism>
<evidence type="ECO:0000313" key="2">
    <source>
        <dbReference type="Proteomes" id="UP000887458"/>
    </source>
</evidence>
<sequence>MSVWGKSKSSIGGIFLGGRTPTTTTTKKLDVWKKKFSFFRLLHIFGCVFDYNEDKTITATTNNNNDDVDEKTRK</sequence>
<name>A0ABQ8JK45_DERPT</name>
<dbReference type="EMBL" id="NJHN03000034">
    <property type="protein sequence ID" value="KAH9422977.1"/>
    <property type="molecule type" value="Genomic_DNA"/>
</dbReference>